<dbReference type="EMBL" id="KV460225">
    <property type="protein sequence ID" value="OBT96903.1"/>
    <property type="molecule type" value="Genomic_DNA"/>
</dbReference>
<dbReference type="PANTHER" id="PTHR39337:SF1">
    <property type="entry name" value="BLR5642 PROTEIN"/>
    <property type="match status" value="1"/>
</dbReference>
<evidence type="ECO:0008006" key="4">
    <source>
        <dbReference type="Google" id="ProtNLM"/>
    </source>
</evidence>
<reference evidence="3" key="2">
    <citation type="journal article" date="2018" name="Nat. Commun.">
        <title>Extreme sensitivity to ultraviolet light in the fungal pathogen causing white-nose syndrome of bats.</title>
        <authorList>
            <person name="Palmer J.M."/>
            <person name="Drees K.P."/>
            <person name="Foster J.T."/>
            <person name="Lindner D.L."/>
        </authorList>
    </citation>
    <scope>NUCLEOTIDE SEQUENCE [LARGE SCALE GENOMIC DNA]</scope>
    <source>
        <strain evidence="3">UAMH 10579</strain>
    </source>
</reference>
<feature type="compositionally biased region" description="Basic residues" evidence="1">
    <location>
        <begin position="1"/>
        <end position="12"/>
    </location>
</feature>
<protein>
    <recommendedName>
        <fullName evidence="4">DUF488 domain-containing protein</fullName>
    </recommendedName>
</protein>
<dbReference type="OrthoDB" id="9998367at2759"/>
<dbReference type="Pfam" id="PF04343">
    <property type="entry name" value="DUF488"/>
    <property type="match status" value="1"/>
</dbReference>
<dbReference type="AlphaFoldDB" id="A0A1B8GM33"/>
<gene>
    <name evidence="2" type="ORF">VE01_05515</name>
</gene>
<dbReference type="PANTHER" id="PTHR39337">
    <property type="entry name" value="BLR5642 PROTEIN"/>
    <property type="match status" value="1"/>
</dbReference>
<sequence>MGYKIEKRRRRSSSPEHVDPKQSTTSRKRTRHGHNTRNTRSQSPNQADSPHPRSEYTPAPPSNLPEVAQASLIVKDETESLVLDAFPNLDISSPVPSPMSVDVDSTNPIESSDPDSPMPANATESESTMKLGSDVELAAFQSPEVLCVGYSTLPLAGIVELLTPMDVSHIVDIRSKPVSNVNPEFDIVKLKSSRYLMENNIEYLWLGLSLGGRRDNMEKDNMAAVIRHKEMLVPDLKNYAAYMTTREFKAGLTQLKDLAIEQAKIGKRVVIMCDEAVHWRCHRRMIADRLVADNWTVKHMGLKVKECVDHVMWNISRKAPDGEVVYDKPRPQLEN</sequence>
<proteinExistence type="predicted"/>
<reference evidence="2 3" key="1">
    <citation type="submission" date="2016-03" db="EMBL/GenBank/DDBJ databases">
        <title>Comparative genomics of Pseudogymnoascus destructans, the fungus causing white-nose syndrome of bats.</title>
        <authorList>
            <person name="Palmer J.M."/>
            <person name="Drees K.P."/>
            <person name="Foster J.T."/>
            <person name="Lindner D.L."/>
        </authorList>
    </citation>
    <scope>NUCLEOTIDE SEQUENCE [LARGE SCALE GENOMIC DNA]</scope>
    <source>
        <strain evidence="2 3">UAMH 10579</strain>
    </source>
</reference>
<feature type="region of interest" description="Disordered" evidence="1">
    <location>
        <begin position="88"/>
        <end position="128"/>
    </location>
</feature>
<feature type="compositionally biased region" description="Low complexity" evidence="1">
    <location>
        <begin position="90"/>
        <end position="105"/>
    </location>
</feature>
<evidence type="ECO:0000256" key="1">
    <source>
        <dbReference type="SAM" id="MobiDB-lite"/>
    </source>
</evidence>
<evidence type="ECO:0000313" key="3">
    <source>
        <dbReference type="Proteomes" id="UP000091956"/>
    </source>
</evidence>
<dbReference type="GeneID" id="28838901"/>
<dbReference type="Proteomes" id="UP000091956">
    <property type="component" value="Unassembled WGS sequence"/>
</dbReference>
<name>A0A1B8GM33_9PEZI</name>
<feature type="compositionally biased region" description="Basic residues" evidence="1">
    <location>
        <begin position="26"/>
        <end position="37"/>
    </location>
</feature>
<evidence type="ECO:0000313" key="2">
    <source>
        <dbReference type="EMBL" id="OBT96903.1"/>
    </source>
</evidence>
<organism evidence="2 3">
    <name type="scientific">Pseudogymnoascus verrucosus</name>
    <dbReference type="NCBI Taxonomy" id="342668"/>
    <lineage>
        <taxon>Eukaryota</taxon>
        <taxon>Fungi</taxon>
        <taxon>Dikarya</taxon>
        <taxon>Ascomycota</taxon>
        <taxon>Pezizomycotina</taxon>
        <taxon>Leotiomycetes</taxon>
        <taxon>Thelebolales</taxon>
        <taxon>Thelebolaceae</taxon>
        <taxon>Pseudogymnoascus</taxon>
    </lineage>
</organism>
<dbReference type="RefSeq" id="XP_018130636.1">
    <property type="nucleotide sequence ID" value="XM_018274978.1"/>
</dbReference>
<feature type="region of interest" description="Disordered" evidence="1">
    <location>
        <begin position="1"/>
        <end position="68"/>
    </location>
</feature>
<dbReference type="InterPro" id="IPR007438">
    <property type="entry name" value="DUF488"/>
</dbReference>
<accession>A0A1B8GM33</accession>
<keyword evidence="3" id="KW-1185">Reference proteome</keyword>